<evidence type="ECO:0000256" key="2">
    <source>
        <dbReference type="ARBA" id="ARBA00023002"/>
    </source>
</evidence>
<dbReference type="PRINTS" id="PR00081">
    <property type="entry name" value="GDHRDH"/>
</dbReference>
<keyword evidence="4" id="KW-1185">Reference proteome</keyword>
<dbReference type="RefSeq" id="WP_195812246.1">
    <property type="nucleotide sequence ID" value="NZ_CP064795.1"/>
</dbReference>
<evidence type="ECO:0000313" key="3">
    <source>
        <dbReference type="EMBL" id="QPG07175.1"/>
    </source>
</evidence>
<dbReference type="PROSITE" id="PS00061">
    <property type="entry name" value="ADH_SHORT"/>
    <property type="match status" value="1"/>
</dbReference>
<dbReference type="PANTHER" id="PTHR42901">
    <property type="entry name" value="ALCOHOL DEHYDROGENASE"/>
    <property type="match status" value="1"/>
</dbReference>
<dbReference type="Pfam" id="PF00106">
    <property type="entry name" value="adh_short"/>
    <property type="match status" value="1"/>
</dbReference>
<evidence type="ECO:0000256" key="1">
    <source>
        <dbReference type="ARBA" id="ARBA00006484"/>
    </source>
</evidence>
<dbReference type="GO" id="GO:0016491">
    <property type="term" value="F:oxidoreductase activity"/>
    <property type="evidence" value="ECO:0007669"/>
    <property type="project" value="UniProtKB-KW"/>
</dbReference>
<dbReference type="AlphaFoldDB" id="A0A7S9HEE9"/>
<accession>A0A7S9HEE9</accession>
<gene>
    <name evidence="3" type="ORF">IT774_08530</name>
</gene>
<dbReference type="InterPro" id="IPR002347">
    <property type="entry name" value="SDR_fam"/>
</dbReference>
<dbReference type="InterPro" id="IPR020904">
    <property type="entry name" value="Sc_DH/Rdtase_CS"/>
</dbReference>
<protein>
    <submittedName>
        <fullName evidence="3">YciK family oxidoreductase</fullName>
    </submittedName>
</protein>
<evidence type="ECO:0000313" key="4">
    <source>
        <dbReference type="Proteomes" id="UP000595095"/>
    </source>
</evidence>
<dbReference type="Proteomes" id="UP000595095">
    <property type="component" value="Chromosome"/>
</dbReference>
<comment type="similarity">
    <text evidence="1">Belongs to the short-chain dehydrogenases/reductases (SDR) family.</text>
</comment>
<dbReference type="KEGG" id="smaa:IT774_08530"/>
<keyword evidence="2" id="KW-0560">Oxidoreductase</keyword>
<name>A0A7S9HEE9_9ALTE</name>
<reference evidence="3 4" key="1">
    <citation type="submission" date="2020-11" db="EMBL/GenBank/DDBJ databases">
        <title>Complete genome sequence for Salinimonas sp. strain G2-b.</title>
        <authorList>
            <person name="Park S.-J."/>
        </authorList>
    </citation>
    <scope>NUCLEOTIDE SEQUENCE [LARGE SCALE GENOMIC DNA]</scope>
    <source>
        <strain evidence="3 4">G2-b</strain>
    </source>
</reference>
<dbReference type="InterPro" id="IPR036291">
    <property type="entry name" value="NAD(P)-bd_dom_sf"/>
</dbReference>
<dbReference type="NCBIfam" id="NF006509">
    <property type="entry name" value="PRK08945.1"/>
    <property type="match status" value="1"/>
</dbReference>
<proteinExistence type="inferred from homology"/>
<sequence length="250" mass="26859">MNNYQAPATLLDDKVILVTGAGDGIGAQAAKTYAAHGATVILLGRTVSKLETVYDEIVAENHPQPAIIPLDLQGASAKNYADMADTIEDKFGRLDGVLHNASVLGQLSAFVDISEQEWQEVMQINVHGTALMTQKLVPVLRLAPAASVIFTTSSVGRKGRAFWGPYAVSKFATEGMMQVLASEFENRSVRFNCINPGGTRTSMRASAFPAEDPQTLKTPADIMPLYLYLMGDDSARVNGQSLDCQPKPAN</sequence>
<organism evidence="3 4">
    <name type="scientific">Salinimonas marina</name>
    <dbReference type="NCBI Taxonomy" id="2785918"/>
    <lineage>
        <taxon>Bacteria</taxon>
        <taxon>Pseudomonadati</taxon>
        <taxon>Pseudomonadota</taxon>
        <taxon>Gammaproteobacteria</taxon>
        <taxon>Alteromonadales</taxon>
        <taxon>Alteromonadaceae</taxon>
        <taxon>Alteromonas/Salinimonas group</taxon>
        <taxon>Salinimonas</taxon>
    </lineage>
</organism>
<dbReference type="Gene3D" id="3.40.50.720">
    <property type="entry name" value="NAD(P)-binding Rossmann-like Domain"/>
    <property type="match status" value="1"/>
</dbReference>
<dbReference type="PANTHER" id="PTHR42901:SF1">
    <property type="entry name" value="ALCOHOL DEHYDROGENASE"/>
    <property type="match status" value="1"/>
</dbReference>
<dbReference type="EMBL" id="CP064795">
    <property type="protein sequence ID" value="QPG07175.1"/>
    <property type="molecule type" value="Genomic_DNA"/>
</dbReference>
<dbReference type="SUPFAM" id="SSF51735">
    <property type="entry name" value="NAD(P)-binding Rossmann-fold domains"/>
    <property type="match status" value="1"/>
</dbReference>